<feature type="compositionally biased region" description="Polar residues" evidence="1">
    <location>
        <begin position="178"/>
        <end position="197"/>
    </location>
</feature>
<feature type="domain" description="Rhodanese" evidence="2">
    <location>
        <begin position="234"/>
        <end position="282"/>
    </location>
</feature>
<feature type="compositionally biased region" description="Polar residues" evidence="1">
    <location>
        <begin position="417"/>
        <end position="426"/>
    </location>
</feature>
<comment type="caution">
    <text evidence="3">The sequence shown here is derived from an EMBL/GenBank/DDBJ whole genome shotgun (WGS) entry which is preliminary data.</text>
</comment>
<evidence type="ECO:0000313" key="3">
    <source>
        <dbReference type="EMBL" id="KAJ3048941.1"/>
    </source>
</evidence>
<dbReference type="EMBL" id="JADGJD010000715">
    <property type="protein sequence ID" value="KAJ3048941.1"/>
    <property type="molecule type" value="Genomic_DNA"/>
</dbReference>
<feature type="non-terminal residue" evidence="3">
    <location>
        <position position="451"/>
    </location>
</feature>
<accession>A0AAD5SAH3</accession>
<evidence type="ECO:0000259" key="2">
    <source>
        <dbReference type="PROSITE" id="PS50206"/>
    </source>
</evidence>
<dbReference type="AlphaFoldDB" id="A0AAD5SAH3"/>
<organism evidence="3 4">
    <name type="scientific">Rhizophlyctis rosea</name>
    <dbReference type="NCBI Taxonomy" id="64517"/>
    <lineage>
        <taxon>Eukaryota</taxon>
        <taxon>Fungi</taxon>
        <taxon>Fungi incertae sedis</taxon>
        <taxon>Chytridiomycota</taxon>
        <taxon>Chytridiomycota incertae sedis</taxon>
        <taxon>Chytridiomycetes</taxon>
        <taxon>Rhizophlyctidales</taxon>
        <taxon>Rhizophlyctidaceae</taxon>
        <taxon>Rhizophlyctis</taxon>
    </lineage>
</organism>
<feature type="region of interest" description="Disordered" evidence="1">
    <location>
        <begin position="400"/>
        <end position="451"/>
    </location>
</feature>
<dbReference type="Gene3D" id="3.40.250.10">
    <property type="entry name" value="Rhodanese-like domain"/>
    <property type="match status" value="1"/>
</dbReference>
<dbReference type="Proteomes" id="UP001212841">
    <property type="component" value="Unassembled WGS sequence"/>
</dbReference>
<protein>
    <recommendedName>
        <fullName evidence="2">Rhodanese domain-containing protein</fullName>
    </recommendedName>
</protein>
<evidence type="ECO:0000256" key="1">
    <source>
        <dbReference type="SAM" id="MobiDB-lite"/>
    </source>
</evidence>
<dbReference type="PROSITE" id="PS50206">
    <property type="entry name" value="RHODANESE_3"/>
    <property type="match status" value="1"/>
</dbReference>
<feature type="compositionally biased region" description="Polar residues" evidence="1">
    <location>
        <begin position="24"/>
        <end position="48"/>
    </location>
</feature>
<keyword evidence="4" id="KW-1185">Reference proteome</keyword>
<sequence>MRELLRGLSSDALAAAVGTPGKKSGNTVGAGTGQTASGSITPKQQQSGKVPVPMPDPNFRLPVDRQKEKPRETLSLDRQKHCDWEPSSISGSREALVTSGHPQPISNDRHGSIQYTSAGNLTPSPNTVDQKPIDSSPPPATSSTGPTGLIAKLTGLSFKSKSHQHLHETPQSSPPPSNLGSTTSLNEKPPTTASLLSQRRPVSITPTQLTSYISYALFNNTAQPKGPFPPETSLLLIDLRNVADYNRVHIRTAVNVNLPPIMIKRFRRGSVSSFQVEKFLTAGNESQEIYDAWKRGPNGGSSQTDEDSNSTGMEMDGDESKKKGNGNWTRAMVVYEEDMNERNKETDAWALINTLATGWVDDGEGKMFFGWLKGGLKAFVAMDSTEDLVVRGASSTLMPSEEQLSVSQDGLAKGPDSTDSLNTQHQPFLDTNRFPQFDEPIPIPRRKQSAF</sequence>
<feature type="compositionally biased region" description="Polar residues" evidence="1">
    <location>
        <begin position="113"/>
        <end position="129"/>
    </location>
</feature>
<dbReference type="SUPFAM" id="SSF52821">
    <property type="entry name" value="Rhodanese/Cell cycle control phosphatase"/>
    <property type="match status" value="1"/>
</dbReference>
<feature type="region of interest" description="Disordered" evidence="1">
    <location>
        <begin position="290"/>
        <end position="325"/>
    </location>
</feature>
<name>A0AAD5SAH3_9FUNG</name>
<proteinExistence type="predicted"/>
<dbReference type="InterPro" id="IPR036873">
    <property type="entry name" value="Rhodanese-like_dom_sf"/>
</dbReference>
<dbReference type="InterPro" id="IPR001763">
    <property type="entry name" value="Rhodanese-like_dom"/>
</dbReference>
<reference evidence="3" key="1">
    <citation type="submission" date="2020-05" db="EMBL/GenBank/DDBJ databases">
        <title>Phylogenomic resolution of chytrid fungi.</title>
        <authorList>
            <person name="Stajich J.E."/>
            <person name="Amses K."/>
            <person name="Simmons R."/>
            <person name="Seto K."/>
            <person name="Myers J."/>
            <person name="Bonds A."/>
            <person name="Quandt C.A."/>
            <person name="Barry K."/>
            <person name="Liu P."/>
            <person name="Grigoriev I."/>
            <person name="Longcore J.E."/>
            <person name="James T.Y."/>
        </authorList>
    </citation>
    <scope>NUCLEOTIDE SEQUENCE</scope>
    <source>
        <strain evidence="3">JEL0318</strain>
    </source>
</reference>
<evidence type="ECO:0000313" key="4">
    <source>
        <dbReference type="Proteomes" id="UP001212841"/>
    </source>
</evidence>
<feature type="compositionally biased region" description="Basic and acidic residues" evidence="1">
    <location>
        <begin position="62"/>
        <end position="84"/>
    </location>
</feature>
<gene>
    <name evidence="3" type="ORF">HK097_010060</name>
</gene>
<feature type="region of interest" description="Disordered" evidence="1">
    <location>
        <begin position="16"/>
        <end position="201"/>
    </location>
</feature>